<proteinExistence type="predicted"/>
<sequence length="102" mass="11325">MLEMLLNTPLILLCSSYRRSLSLGQSTKTWTAVSWVPVPRSVGEKQVINFFLKDNAIYCLHVPFCEVGARSRSRSSSSSKSPGTINSQSVLVTRQFEQGISD</sequence>
<evidence type="ECO:0000313" key="3">
    <source>
        <dbReference type="Proteomes" id="UP001610334"/>
    </source>
</evidence>
<feature type="region of interest" description="Disordered" evidence="1">
    <location>
        <begin position="70"/>
        <end position="102"/>
    </location>
</feature>
<protein>
    <submittedName>
        <fullName evidence="2">Uncharacterized protein</fullName>
    </submittedName>
</protein>
<gene>
    <name evidence="2" type="ORF">BJX63DRAFT_386335</name>
</gene>
<dbReference type="EMBL" id="JBFXLT010000019">
    <property type="protein sequence ID" value="KAL2817189.1"/>
    <property type="molecule type" value="Genomic_DNA"/>
</dbReference>
<comment type="caution">
    <text evidence="2">The sequence shown here is derived from an EMBL/GenBank/DDBJ whole genome shotgun (WGS) entry which is preliminary data.</text>
</comment>
<dbReference type="Proteomes" id="UP001610334">
    <property type="component" value="Unassembled WGS sequence"/>
</dbReference>
<feature type="compositionally biased region" description="Polar residues" evidence="1">
    <location>
        <begin position="82"/>
        <end position="102"/>
    </location>
</feature>
<evidence type="ECO:0000313" key="2">
    <source>
        <dbReference type="EMBL" id="KAL2817189.1"/>
    </source>
</evidence>
<organism evidence="2 3">
    <name type="scientific">Aspergillus granulosus</name>
    <dbReference type="NCBI Taxonomy" id="176169"/>
    <lineage>
        <taxon>Eukaryota</taxon>
        <taxon>Fungi</taxon>
        <taxon>Dikarya</taxon>
        <taxon>Ascomycota</taxon>
        <taxon>Pezizomycotina</taxon>
        <taxon>Eurotiomycetes</taxon>
        <taxon>Eurotiomycetidae</taxon>
        <taxon>Eurotiales</taxon>
        <taxon>Aspergillaceae</taxon>
        <taxon>Aspergillus</taxon>
        <taxon>Aspergillus subgen. Nidulantes</taxon>
    </lineage>
</organism>
<name>A0ABR4HNX5_9EURO</name>
<evidence type="ECO:0000256" key="1">
    <source>
        <dbReference type="SAM" id="MobiDB-lite"/>
    </source>
</evidence>
<reference evidence="2 3" key="1">
    <citation type="submission" date="2024-07" db="EMBL/GenBank/DDBJ databases">
        <title>Section-level genome sequencing and comparative genomics of Aspergillus sections Usti and Cavernicolus.</title>
        <authorList>
            <consortium name="Lawrence Berkeley National Laboratory"/>
            <person name="Nybo J.L."/>
            <person name="Vesth T.C."/>
            <person name="Theobald S."/>
            <person name="Frisvad J.C."/>
            <person name="Larsen T.O."/>
            <person name="Kjaerboelling I."/>
            <person name="Rothschild-Mancinelli K."/>
            <person name="Lyhne E.K."/>
            <person name="Kogle M.E."/>
            <person name="Barry K."/>
            <person name="Clum A."/>
            <person name="Na H."/>
            <person name="Ledsgaard L."/>
            <person name="Lin J."/>
            <person name="Lipzen A."/>
            <person name="Kuo A."/>
            <person name="Riley R."/>
            <person name="Mondo S."/>
            <person name="Labutti K."/>
            <person name="Haridas S."/>
            <person name="Pangalinan J."/>
            <person name="Salamov A.A."/>
            <person name="Simmons B.A."/>
            <person name="Magnuson J.K."/>
            <person name="Chen J."/>
            <person name="Drula E."/>
            <person name="Henrissat B."/>
            <person name="Wiebenga A."/>
            <person name="Lubbers R.J."/>
            <person name="Gomes A.C."/>
            <person name="Makela M.R."/>
            <person name="Stajich J."/>
            <person name="Grigoriev I.V."/>
            <person name="Mortensen U.H."/>
            <person name="De Vries R.P."/>
            <person name="Baker S.E."/>
            <person name="Andersen M.R."/>
        </authorList>
    </citation>
    <scope>NUCLEOTIDE SEQUENCE [LARGE SCALE GENOMIC DNA]</scope>
    <source>
        <strain evidence="2 3">CBS 588.65</strain>
    </source>
</reference>
<accession>A0ABR4HNX5</accession>
<keyword evidence="3" id="KW-1185">Reference proteome</keyword>